<comment type="subcellular location">
    <subcellularLocation>
        <location evidence="1">Nucleus</location>
    </subcellularLocation>
</comment>
<gene>
    <name evidence="8" type="ORF">CQW23_11448</name>
</gene>
<evidence type="ECO:0000256" key="1">
    <source>
        <dbReference type="ARBA" id="ARBA00004123"/>
    </source>
</evidence>
<dbReference type="AlphaFoldDB" id="A0A2G2WPZ8"/>
<dbReference type="OrthoDB" id="689980at2759"/>
<evidence type="ECO:0000256" key="6">
    <source>
        <dbReference type="SAM" id="MobiDB-lite"/>
    </source>
</evidence>
<reference evidence="9" key="2">
    <citation type="journal article" date="2017" name="J. Anim. Genet.">
        <title>Multiple reference genome sequences of hot pepper reveal the massive evolution of plant disease resistance genes by retroduplication.</title>
        <authorList>
            <person name="Kim S."/>
            <person name="Park J."/>
            <person name="Yeom S.-I."/>
            <person name="Kim Y.-M."/>
            <person name="Seo E."/>
            <person name="Kim K.-T."/>
            <person name="Kim M.-S."/>
            <person name="Lee J.M."/>
            <person name="Cheong K."/>
            <person name="Shin H.-S."/>
            <person name="Kim S.-B."/>
            <person name="Han K."/>
            <person name="Lee J."/>
            <person name="Park M."/>
            <person name="Lee H.-A."/>
            <person name="Lee H.-Y."/>
            <person name="Lee Y."/>
            <person name="Oh S."/>
            <person name="Lee J.H."/>
            <person name="Choi E."/>
            <person name="Choi E."/>
            <person name="Lee S.E."/>
            <person name="Jeon J."/>
            <person name="Kim H."/>
            <person name="Choi G."/>
            <person name="Song H."/>
            <person name="Lee J."/>
            <person name="Lee S.-C."/>
            <person name="Kwon J.-K."/>
            <person name="Lee H.-Y."/>
            <person name="Koo N."/>
            <person name="Hong Y."/>
            <person name="Kim R.W."/>
            <person name="Kang W.-H."/>
            <person name="Huh J.H."/>
            <person name="Kang B.-C."/>
            <person name="Yang T.-J."/>
            <person name="Lee Y.-H."/>
            <person name="Bennetzen J.L."/>
            <person name="Choi D."/>
        </authorList>
    </citation>
    <scope>NUCLEOTIDE SEQUENCE [LARGE SCALE GENOMIC DNA]</scope>
    <source>
        <strain evidence="9">cv. PBC81</strain>
    </source>
</reference>
<evidence type="ECO:0000256" key="4">
    <source>
        <dbReference type="ARBA" id="ARBA00023163"/>
    </source>
</evidence>
<comment type="caution">
    <text evidence="8">The sequence shown here is derived from an EMBL/GenBank/DDBJ whole genome shotgun (WGS) entry which is preliminary data.</text>
</comment>
<keyword evidence="2" id="KW-0678">Repressor</keyword>
<dbReference type="Proteomes" id="UP000224567">
    <property type="component" value="Unassembled WGS sequence"/>
</dbReference>
<evidence type="ECO:0000256" key="3">
    <source>
        <dbReference type="ARBA" id="ARBA00023015"/>
    </source>
</evidence>
<feature type="compositionally biased region" description="Polar residues" evidence="6">
    <location>
        <begin position="281"/>
        <end position="291"/>
    </location>
</feature>
<proteinExistence type="predicted"/>
<feature type="region of interest" description="Disordered" evidence="6">
    <location>
        <begin position="274"/>
        <end position="293"/>
    </location>
</feature>
<dbReference type="GO" id="GO:0005634">
    <property type="term" value="C:nucleus"/>
    <property type="evidence" value="ECO:0007669"/>
    <property type="project" value="UniProtKB-SubCell"/>
</dbReference>
<dbReference type="InterPro" id="IPR006458">
    <property type="entry name" value="Ovate_C"/>
</dbReference>
<keyword evidence="3" id="KW-0805">Transcription regulation</keyword>
<keyword evidence="4" id="KW-0804">Transcription</keyword>
<organism evidence="8 9">
    <name type="scientific">Capsicum baccatum</name>
    <name type="common">Peruvian pepper</name>
    <dbReference type="NCBI Taxonomy" id="33114"/>
    <lineage>
        <taxon>Eukaryota</taxon>
        <taxon>Viridiplantae</taxon>
        <taxon>Streptophyta</taxon>
        <taxon>Embryophyta</taxon>
        <taxon>Tracheophyta</taxon>
        <taxon>Spermatophyta</taxon>
        <taxon>Magnoliopsida</taxon>
        <taxon>eudicotyledons</taxon>
        <taxon>Gunneridae</taxon>
        <taxon>Pentapetalae</taxon>
        <taxon>asterids</taxon>
        <taxon>lamiids</taxon>
        <taxon>Solanales</taxon>
        <taxon>Solanaceae</taxon>
        <taxon>Solanoideae</taxon>
        <taxon>Capsiceae</taxon>
        <taxon>Capsicum</taxon>
    </lineage>
</organism>
<evidence type="ECO:0000313" key="8">
    <source>
        <dbReference type="EMBL" id="PHT47240.1"/>
    </source>
</evidence>
<dbReference type="GO" id="GO:0045892">
    <property type="term" value="P:negative regulation of DNA-templated transcription"/>
    <property type="evidence" value="ECO:0007669"/>
    <property type="project" value="UniProtKB-ARBA"/>
</dbReference>
<dbReference type="NCBIfam" id="TIGR01568">
    <property type="entry name" value="A_thal_3678"/>
    <property type="match status" value="1"/>
</dbReference>
<evidence type="ECO:0000256" key="5">
    <source>
        <dbReference type="ARBA" id="ARBA00023242"/>
    </source>
</evidence>
<evidence type="ECO:0000313" key="9">
    <source>
        <dbReference type="Proteomes" id="UP000224567"/>
    </source>
</evidence>
<protein>
    <recommendedName>
        <fullName evidence="7">OVATE domain-containing protein</fullName>
    </recommendedName>
</protein>
<reference evidence="8 9" key="1">
    <citation type="journal article" date="2017" name="Genome Biol.">
        <title>New reference genome sequences of hot pepper reveal the massive evolution of plant disease-resistance genes by retroduplication.</title>
        <authorList>
            <person name="Kim S."/>
            <person name="Park J."/>
            <person name="Yeom S.I."/>
            <person name="Kim Y.M."/>
            <person name="Seo E."/>
            <person name="Kim K.T."/>
            <person name="Kim M.S."/>
            <person name="Lee J.M."/>
            <person name="Cheong K."/>
            <person name="Shin H.S."/>
            <person name="Kim S.B."/>
            <person name="Han K."/>
            <person name="Lee J."/>
            <person name="Park M."/>
            <person name="Lee H.A."/>
            <person name="Lee H.Y."/>
            <person name="Lee Y."/>
            <person name="Oh S."/>
            <person name="Lee J.H."/>
            <person name="Choi E."/>
            <person name="Choi E."/>
            <person name="Lee S.E."/>
            <person name="Jeon J."/>
            <person name="Kim H."/>
            <person name="Choi G."/>
            <person name="Song H."/>
            <person name="Lee J."/>
            <person name="Lee S.C."/>
            <person name="Kwon J.K."/>
            <person name="Lee H.Y."/>
            <person name="Koo N."/>
            <person name="Hong Y."/>
            <person name="Kim R.W."/>
            <person name="Kang W.H."/>
            <person name="Huh J.H."/>
            <person name="Kang B.C."/>
            <person name="Yang T.J."/>
            <person name="Lee Y.H."/>
            <person name="Bennetzen J.L."/>
            <person name="Choi D."/>
        </authorList>
    </citation>
    <scope>NUCLEOTIDE SEQUENCE [LARGE SCALE GENOMIC DNA]</scope>
    <source>
        <strain evidence="9">cv. PBC81</strain>
    </source>
</reference>
<evidence type="ECO:0000259" key="7">
    <source>
        <dbReference type="PROSITE" id="PS51754"/>
    </source>
</evidence>
<feature type="domain" description="OVATE" evidence="7">
    <location>
        <begin position="347"/>
        <end position="410"/>
    </location>
</feature>
<dbReference type="PANTHER" id="PTHR46238">
    <property type="entry name" value="REVERSE TRANSCRIPTASE DOMAIN-CONTAINING PROTEIN"/>
    <property type="match status" value="1"/>
</dbReference>
<dbReference type="EMBL" id="MLFT02000005">
    <property type="protein sequence ID" value="PHT47240.1"/>
    <property type="molecule type" value="Genomic_DNA"/>
</dbReference>
<dbReference type="PANTHER" id="PTHR46238:SF8">
    <property type="entry name" value="ENDONUCLEASE_EXONUCLEASE_PHOSPHATASE DOMAIN-CONTAINING PROTEIN"/>
    <property type="match status" value="1"/>
</dbReference>
<feature type="compositionally biased region" description="Polar residues" evidence="6">
    <location>
        <begin position="174"/>
        <end position="187"/>
    </location>
</feature>
<feature type="region of interest" description="Disordered" evidence="6">
    <location>
        <begin position="167"/>
        <end position="187"/>
    </location>
</feature>
<accession>A0A2G2WPZ8</accession>
<dbReference type="PROSITE" id="PS51754">
    <property type="entry name" value="OVATE"/>
    <property type="match status" value="1"/>
</dbReference>
<name>A0A2G2WPZ8_CAPBA</name>
<sequence length="437" mass="50185">MIQGNDEIEEDISHRIRAGWMKWKLVTGVLCDKKVSPKLKSKFYRVAVRPVMLHEAECWPVKSFHIQKLKVAEMWMLCWMCGLTRGDRVRNETIQEKVGVTLVEEKMREVRLRWLGHVMRRGTDAPVRRYERLALDGFRQGRPKKYWREEKSDIMPKQLQKTLSDYLSKKKNKSTAPQQPPVSTVKTLSSPTNWWFRGCRHPKTPSFSATDHKEKNVQAKNDAATLADVDRFVFENFKSFYSKDDNSETEGNKISNSNINIVKKGKKEEIIAQNNEENAGGSKSLSESPSVPRSRRFFMAPGSSCSLIEVAARASTTISDDTGSTSATTTTNTTNETVLNPDDFITLVTYSPSPYDDFRQSMQEMMEARLNDQGKINWEFMEELLFCYLNLNDKKSYKYILSAFVDQVIVLRENSGRVPAISRSVRTLDGELSKRNM</sequence>
<dbReference type="Pfam" id="PF04844">
    <property type="entry name" value="Ovate"/>
    <property type="match status" value="1"/>
</dbReference>
<keyword evidence="9" id="KW-1185">Reference proteome</keyword>
<keyword evidence="5" id="KW-0539">Nucleus</keyword>
<dbReference type="STRING" id="33114.A0A2G2WPZ8"/>
<evidence type="ECO:0000256" key="2">
    <source>
        <dbReference type="ARBA" id="ARBA00022491"/>
    </source>
</evidence>